<evidence type="ECO:0000313" key="2">
    <source>
        <dbReference type="Proteomes" id="UP000030753"/>
    </source>
</evidence>
<organism evidence="1 2">
    <name type="scientific">Fusarium oxysporum NRRL 32931</name>
    <dbReference type="NCBI Taxonomy" id="660029"/>
    <lineage>
        <taxon>Eukaryota</taxon>
        <taxon>Fungi</taxon>
        <taxon>Dikarya</taxon>
        <taxon>Ascomycota</taxon>
        <taxon>Pezizomycotina</taxon>
        <taxon>Sordariomycetes</taxon>
        <taxon>Hypocreomycetidae</taxon>
        <taxon>Hypocreales</taxon>
        <taxon>Nectriaceae</taxon>
        <taxon>Fusarium</taxon>
        <taxon>Fusarium oxysporum species complex</taxon>
    </lineage>
</organism>
<accession>W9J3X1</accession>
<dbReference type="HOGENOM" id="CLU_2704844_0_0_1"/>
<dbReference type="Proteomes" id="UP000030753">
    <property type="component" value="Unassembled WGS sequence"/>
</dbReference>
<sequence length="73" mass="8498">MPGSVACGPLQKRNGCKRESVQSESDEVKRAVSGQNVECRCGRWTFYEKKVSRSRGIRRLKGVKRYCYTRRRK</sequence>
<gene>
    <name evidence="1" type="ORF">FOYG_01245</name>
</gene>
<dbReference type="EMBL" id="JH717839">
    <property type="protein sequence ID" value="EWZ01728.1"/>
    <property type="molecule type" value="Genomic_DNA"/>
</dbReference>
<reference evidence="1 2" key="1">
    <citation type="submission" date="2011-06" db="EMBL/GenBank/DDBJ databases">
        <title>The Genome Sequence of Fusarium oxysporum FOSC 3-a.</title>
        <authorList>
            <consortium name="The Broad Institute Genome Sequencing Platform"/>
            <person name="Ma L.-J."/>
            <person name="Gale L.R."/>
            <person name="Schwartz D.C."/>
            <person name="Zhou S."/>
            <person name="Corby-Kistler H."/>
            <person name="Young S.K."/>
            <person name="Zeng Q."/>
            <person name="Gargeya S."/>
            <person name="Fitzgerald M."/>
            <person name="Haas B."/>
            <person name="Abouelleil A."/>
            <person name="Alvarado L."/>
            <person name="Arachchi H.M."/>
            <person name="Berlin A."/>
            <person name="Brown A."/>
            <person name="Chapman S.B."/>
            <person name="Chen Z."/>
            <person name="Dunbar C."/>
            <person name="Freedman E."/>
            <person name="Gearin G."/>
            <person name="Gellesch M."/>
            <person name="Goldberg J."/>
            <person name="Griggs A."/>
            <person name="Gujja S."/>
            <person name="Heiman D."/>
            <person name="Howarth C."/>
            <person name="Larson L."/>
            <person name="Lui A."/>
            <person name="MacDonald P.J.P."/>
            <person name="Mehta T."/>
            <person name="Montmayeur A."/>
            <person name="Murphy C."/>
            <person name="Neiman D."/>
            <person name="Pearson M."/>
            <person name="Priest M."/>
            <person name="Roberts A."/>
            <person name="Saif S."/>
            <person name="Shea T."/>
            <person name="Shenoy N."/>
            <person name="Sisk P."/>
            <person name="Stolte C."/>
            <person name="Sykes S."/>
            <person name="Wortman J."/>
            <person name="Nusbaum C."/>
            <person name="Birren B."/>
        </authorList>
    </citation>
    <scope>NUCLEOTIDE SEQUENCE [LARGE SCALE GENOMIC DNA]</scope>
    <source>
        <strain evidence="2">FOSC 3-a</strain>
    </source>
</reference>
<name>W9J3X1_FUSOX</name>
<proteinExistence type="predicted"/>
<evidence type="ECO:0000313" key="1">
    <source>
        <dbReference type="EMBL" id="EWZ01728.1"/>
    </source>
</evidence>
<protein>
    <submittedName>
        <fullName evidence="1">Uncharacterized protein</fullName>
    </submittedName>
</protein>
<dbReference type="AlphaFoldDB" id="W9J3X1"/>